<proteinExistence type="predicted"/>
<protein>
    <recommendedName>
        <fullName evidence="1">DUF6788 domain-containing protein</fullName>
    </recommendedName>
</protein>
<dbReference type="EMBL" id="LHYD01000001">
    <property type="protein sequence ID" value="KXB05731.1"/>
    <property type="molecule type" value="Genomic_DNA"/>
</dbReference>
<comment type="caution">
    <text evidence="2">The sequence shown here is derived from an EMBL/GenBank/DDBJ whole genome shotgun (WGS) entry which is preliminary data.</text>
</comment>
<organism evidence="2 3">
    <name type="scientific">candidate division MSBL1 archaeon SCGC-AAA382A13</name>
    <dbReference type="NCBI Taxonomy" id="1698279"/>
    <lineage>
        <taxon>Archaea</taxon>
        <taxon>Methanobacteriati</taxon>
        <taxon>Methanobacteriota</taxon>
        <taxon>candidate division MSBL1</taxon>
    </lineage>
</organism>
<evidence type="ECO:0000259" key="1">
    <source>
        <dbReference type="Pfam" id="PF20586"/>
    </source>
</evidence>
<accession>A0A133VH14</accession>
<sequence length="117" mass="13873">MLLISGTLKYSLQQRVVRKMSRYEELKEKTYKLRELSPGSIQKRWLTCGNPDCKCARGEKHGPYYYFAYPDRETGKTAQVSIAEDVVSDLKRRIQNYDKFKDDLWELVEIEVEMRRG</sequence>
<dbReference type="Pfam" id="PF20586">
    <property type="entry name" value="DUF6788"/>
    <property type="match status" value="1"/>
</dbReference>
<dbReference type="InterPro" id="IPR046738">
    <property type="entry name" value="DUF6788"/>
</dbReference>
<name>A0A133VH14_9EURY</name>
<evidence type="ECO:0000313" key="3">
    <source>
        <dbReference type="Proteomes" id="UP000070311"/>
    </source>
</evidence>
<keyword evidence="3" id="KW-1185">Reference proteome</keyword>
<reference evidence="2 3" key="1">
    <citation type="journal article" date="2016" name="Sci. Rep.">
        <title>Metabolic traits of an uncultured archaeal lineage -MSBL1- from brine pools of the Red Sea.</title>
        <authorList>
            <person name="Mwirichia R."/>
            <person name="Alam I."/>
            <person name="Rashid M."/>
            <person name="Vinu M."/>
            <person name="Ba-Alawi W."/>
            <person name="Anthony Kamau A."/>
            <person name="Kamanda Ngugi D."/>
            <person name="Goker M."/>
            <person name="Klenk H.P."/>
            <person name="Bajic V."/>
            <person name="Stingl U."/>
        </authorList>
    </citation>
    <scope>NUCLEOTIDE SEQUENCE [LARGE SCALE GENOMIC DNA]</scope>
    <source>
        <strain evidence="2">SCGC-AAA382A13</strain>
    </source>
</reference>
<evidence type="ECO:0000313" key="2">
    <source>
        <dbReference type="EMBL" id="KXB05731.1"/>
    </source>
</evidence>
<feature type="domain" description="DUF6788" evidence="1">
    <location>
        <begin position="23"/>
        <end position="91"/>
    </location>
</feature>
<dbReference type="AlphaFoldDB" id="A0A133VH14"/>
<gene>
    <name evidence="2" type="ORF">AKJ50_00080</name>
</gene>
<dbReference type="Proteomes" id="UP000070311">
    <property type="component" value="Unassembled WGS sequence"/>
</dbReference>